<accession>A0A1D7QUN3</accession>
<evidence type="ECO:0000313" key="5">
    <source>
        <dbReference type="Proteomes" id="UP000094463"/>
    </source>
</evidence>
<dbReference type="Pfam" id="PF13561">
    <property type="entry name" value="adh_short_C2"/>
    <property type="match status" value="1"/>
</dbReference>
<keyword evidence="3" id="KW-0560">Oxidoreductase</keyword>
<keyword evidence="5" id="KW-1185">Reference proteome</keyword>
<dbReference type="PANTHER" id="PTHR43639:SF1">
    <property type="entry name" value="SHORT-CHAIN DEHYDROGENASE_REDUCTASE FAMILY PROTEIN"/>
    <property type="match status" value="1"/>
</dbReference>
<evidence type="ECO:0000256" key="3">
    <source>
        <dbReference type="ARBA" id="ARBA00023002"/>
    </source>
</evidence>
<dbReference type="KEGG" id="bbev:BBEV_1367"/>
<gene>
    <name evidence="4" type="primary">idnO</name>
    <name evidence="4" type="ORF">BBEV_1367</name>
</gene>
<organism evidence="4 5">
    <name type="scientific">Salisediminibacterium beveridgei</name>
    <dbReference type="NCBI Taxonomy" id="632773"/>
    <lineage>
        <taxon>Bacteria</taxon>
        <taxon>Bacillati</taxon>
        <taxon>Bacillota</taxon>
        <taxon>Bacilli</taxon>
        <taxon>Bacillales</taxon>
        <taxon>Bacillaceae</taxon>
        <taxon>Salisediminibacterium</taxon>
    </lineage>
</organism>
<reference evidence="4 5" key="1">
    <citation type="submission" date="2015-08" db="EMBL/GenBank/DDBJ databases">
        <title>The complete genome sequence of Bacillus beveridgei MLTeJB.</title>
        <authorList>
            <person name="Hanson T.E."/>
            <person name="Mesa C."/>
            <person name="Basesman S.M."/>
            <person name="Oremland R.S."/>
        </authorList>
    </citation>
    <scope>NUCLEOTIDE SEQUENCE [LARGE SCALE GENOMIC DNA]</scope>
    <source>
        <strain evidence="4 5">MLTeJB</strain>
    </source>
</reference>
<dbReference type="AlphaFoldDB" id="A0A1D7QUN3"/>
<evidence type="ECO:0000256" key="1">
    <source>
        <dbReference type="ARBA" id="ARBA00006484"/>
    </source>
</evidence>
<name>A0A1D7QUN3_9BACI</name>
<dbReference type="PANTHER" id="PTHR43639">
    <property type="entry name" value="OXIDOREDUCTASE, SHORT-CHAIN DEHYDROGENASE/REDUCTASE FAMILY (AFU_ORTHOLOGUE AFUA_5G02870)"/>
    <property type="match status" value="1"/>
</dbReference>
<evidence type="ECO:0000256" key="2">
    <source>
        <dbReference type="ARBA" id="ARBA00011881"/>
    </source>
</evidence>
<dbReference type="Proteomes" id="UP000094463">
    <property type="component" value="Chromosome"/>
</dbReference>
<dbReference type="InterPro" id="IPR002347">
    <property type="entry name" value="SDR_fam"/>
</dbReference>
<dbReference type="GO" id="GO:0016491">
    <property type="term" value="F:oxidoreductase activity"/>
    <property type="evidence" value="ECO:0007669"/>
    <property type="project" value="UniProtKB-KW"/>
</dbReference>
<dbReference type="InterPro" id="IPR020904">
    <property type="entry name" value="Sc_DH/Rdtase_CS"/>
</dbReference>
<dbReference type="OrthoDB" id="9803333at2"/>
<dbReference type="SUPFAM" id="SSF51735">
    <property type="entry name" value="NAD(P)-binding Rossmann-fold domains"/>
    <property type="match status" value="1"/>
</dbReference>
<dbReference type="STRING" id="632773.BBEV_1367"/>
<proteinExistence type="inferred from homology"/>
<dbReference type="Gene3D" id="3.40.50.720">
    <property type="entry name" value="NAD(P)-binding Rossmann-like Domain"/>
    <property type="match status" value="1"/>
</dbReference>
<dbReference type="PRINTS" id="PR00081">
    <property type="entry name" value="GDHRDH"/>
</dbReference>
<dbReference type="PATRIC" id="fig|632773.3.peg.1442"/>
<sequence>MNQQHIVVTGGAQGIGKSIARGFINEGYLVTIIDKQPMPSWVDDLKGLHYIQENLAFRDSLKSIIDQLDVVQSNPVTCFIHNAGLAQFTSLNSLTMDEWDEVMNTNVRSAVFLSRYLSQVMPEGSSIILIASTRAMMSEPDSEAYAASKGALRSLTHALAASLQEKKITVNSISPGWIHTGETSELRKKDHDQHFSKRVGHTEDVTRACLFLSDPLNQFINGEDLVIDGGMTRKMIYGH</sequence>
<dbReference type="RefSeq" id="WP_069364785.1">
    <property type="nucleotide sequence ID" value="NZ_CP012502.1"/>
</dbReference>
<dbReference type="PROSITE" id="PS00061">
    <property type="entry name" value="ADH_SHORT"/>
    <property type="match status" value="1"/>
</dbReference>
<dbReference type="EMBL" id="CP012502">
    <property type="protein sequence ID" value="AOM82730.1"/>
    <property type="molecule type" value="Genomic_DNA"/>
</dbReference>
<dbReference type="InterPro" id="IPR036291">
    <property type="entry name" value="NAD(P)-bd_dom_sf"/>
</dbReference>
<evidence type="ECO:0000313" key="4">
    <source>
        <dbReference type="EMBL" id="AOM82730.1"/>
    </source>
</evidence>
<comment type="subunit">
    <text evidence="2">Homotetramer.</text>
</comment>
<protein>
    <submittedName>
        <fullName evidence="4">Oxidoreductase, short chain dehydrogenase/reductase family</fullName>
    </submittedName>
</protein>
<comment type="similarity">
    <text evidence="1">Belongs to the short-chain dehydrogenases/reductases (SDR) family.</text>
</comment>